<reference evidence="3" key="1">
    <citation type="journal article" date="2019" name="Int. J. Syst. Evol. Microbiol.">
        <title>The Global Catalogue of Microorganisms (GCM) 10K type strain sequencing project: providing services to taxonomists for standard genome sequencing and annotation.</title>
        <authorList>
            <consortium name="The Broad Institute Genomics Platform"/>
            <consortium name="The Broad Institute Genome Sequencing Center for Infectious Disease"/>
            <person name="Wu L."/>
            <person name="Ma J."/>
        </authorList>
    </citation>
    <scope>NUCLEOTIDE SEQUENCE [LARGE SCALE GENOMIC DNA]</scope>
    <source>
        <strain evidence="3">TBRC 1276</strain>
    </source>
</reference>
<dbReference type="PANTHER" id="PTHR33495:SF2">
    <property type="entry name" value="ANTI-SIGMA FACTOR ANTAGONIST TM_1081-RELATED"/>
    <property type="match status" value="1"/>
</dbReference>
<gene>
    <name evidence="2" type="ORF">ACFOY2_53835</name>
</gene>
<dbReference type="RefSeq" id="WP_379535970.1">
    <property type="nucleotide sequence ID" value="NZ_JBHSBI010000059.1"/>
</dbReference>
<sequence length="71" mass="7595">MSELTFLDSHGLSALVRAHAVAERHGGGLHVAALRAVPARLLEVTGVSRRLHWYPSVEHALAAIHETAALP</sequence>
<accession>A0ABV8GTY7</accession>
<evidence type="ECO:0000313" key="2">
    <source>
        <dbReference type="EMBL" id="MFC4016177.1"/>
    </source>
</evidence>
<dbReference type="InterPro" id="IPR036513">
    <property type="entry name" value="STAS_dom_sf"/>
</dbReference>
<comment type="caution">
    <text evidence="2">The sequence shown here is derived from an EMBL/GenBank/DDBJ whole genome shotgun (WGS) entry which is preliminary data.</text>
</comment>
<dbReference type="SUPFAM" id="SSF52091">
    <property type="entry name" value="SpoIIaa-like"/>
    <property type="match status" value="1"/>
</dbReference>
<dbReference type="EMBL" id="JBHSBI010000059">
    <property type="protein sequence ID" value="MFC4016177.1"/>
    <property type="molecule type" value="Genomic_DNA"/>
</dbReference>
<evidence type="ECO:0000259" key="1">
    <source>
        <dbReference type="PROSITE" id="PS50801"/>
    </source>
</evidence>
<dbReference type="Gene3D" id="3.30.750.24">
    <property type="entry name" value="STAS domain"/>
    <property type="match status" value="1"/>
</dbReference>
<dbReference type="InterPro" id="IPR002645">
    <property type="entry name" value="STAS_dom"/>
</dbReference>
<dbReference type="PROSITE" id="PS50801">
    <property type="entry name" value="STAS"/>
    <property type="match status" value="1"/>
</dbReference>
<dbReference type="CDD" id="cd07043">
    <property type="entry name" value="STAS_anti-anti-sigma_factors"/>
    <property type="match status" value="1"/>
</dbReference>
<keyword evidence="3" id="KW-1185">Reference proteome</keyword>
<organism evidence="2 3">
    <name type="scientific">Nonomuraea purpurea</name>
    <dbReference type="NCBI Taxonomy" id="1849276"/>
    <lineage>
        <taxon>Bacteria</taxon>
        <taxon>Bacillati</taxon>
        <taxon>Actinomycetota</taxon>
        <taxon>Actinomycetes</taxon>
        <taxon>Streptosporangiales</taxon>
        <taxon>Streptosporangiaceae</taxon>
        <taxon>Nonomuraea</taxon>
    </lineage>
</organism>
<feature type="domain" description="STAS" evidence="1">
    <location>
        <begin position="1"/>
        <end position="64"/>
    </location>
</feature>
<dbReference type="PANTHER" id="PTHR33495">
    <property type="entry name" value="ANTI-SIGMA FACTOR ANTAGONIST TM_1081-RELATED-RELATED"/>
    <property type="match status" value="1"/>
</dbReference>
<proteinExistence type="predicted"/>
<dbReference type="Proteomes" id="UP001595851">
    <property type="component" value="Unassembled WGS sequence"/>
</dbReference>
<protein>
    <submittedName>
        <fullName evidence="2">STAS domain-containing protein</fullName>
    </submittedName>
</protein>
<dbReference type="Pfam" id="PF01740">
    <property type="entry name" value="STAS"/>
    <property type="match status" value="1"/>
</dbReference>
<name>A0ABV8GTY7_9ACTN</name>
<evidence type="ECO:0000313" key="3">
    <source>
        <dbReference type="Proteomes" id="UP001595851"/>
    </source>
</evidence>